<name>A0AC35FLD8_9BILA</name>
<reference evidence="2" key="1">
    <citation type="submission" date="2022-11" db="UniProtKB">
        <authorList>
            <consortium name="WormBaseParasite"/>
        </authorList>
    </citation>
    <scope>IDENTIFICATION</scope>
</reference>
<protein>
    <submittedName>
        <fullName evidence="2">Septin-type G domain-containing protein</fullName>
    </submittedName>
</protein>
<dbReference type="Proteomes" id="UP000887580">
    <property type="component" value="Unplaced"/>
</dbReference>
<dbReference type="WBParaSite" id="PS1159_v2.g18627.t1">
    <property type="protein sequence ID" value="PS1159_v2.g18627.t1"/>
    <property type="gene ID" value="PS1159_v2.g18627"/>
</dbReference>
<accession>A0AC35FLD8</accession>
<sequence>MLKKKSKHSFDFASTESLPDRLRKFLLNKRKGSLDDESTAKNSQFSTSDSVDSRKKETLTTFPLKAAKSVTITPSSDTNSRGIPHSDDRIQTTFTVSPLVFDESDEMMMDMKKPFQAPPNPPPPVPNHKRHLNGGSPTDDFASSSSVNGSSNGTNGFKASTTSISATAKKPQSIIPPPIMTNGATKFSSSKELRSPNDRNLPILKLNGFVGFDSLPYQLVHKCQKQGFQFNLLVCGETGTGKTTLVESLFNMKLEFEPCNNELKTVELRTKTCEMVEGGVNVKLRIVETAGFGDQLDKEKSAQIIVDYINFQFESYLKEELKVCRNLARYDDTRIHACLYFISPTGHGLKALDVVTIRELAKRVNVIPVIAKSDTTCKDELVRFKKKILSELKSNNIEIYQFPIDDETVRKENEALNSLMPFAVVGSTDFVDKEGKMVRARRYPWGIVEVENVDHCDFVKLREALLRINVDSLRTRTHKHLYESYRRERLREMKMKDGDCGPKMMEAFKQKEKEFRDEMKQKDDDFQRQFIDRVNAKEEELKRREEVILMREKEQREKFEEEYSRLESSLNSVREEKAKLEAKNTLHGKKNKQRL</sequence>
<proteinExistence type="predicted"/>
<evidence type="ECO:0000313" key="2">
    <source>
        <dbReference type="WBParaSite" id="PS1159_v2.g18627.t1"/>
    </source>
</evidence>
<organism evidence="1 2">
    <name type="scientific">Panagrolaimus sp. PS1159</name>
    <dbReference type="NCBI Taxonomy" id="55785"/>
    <lineage>
        <taxon>Eukaryota</taxon>
        <taxon>Metazoa</taxon>
        <taxon>Ecdysozoa</taxon>
        <taxon>Nematoda</taxon>
        <taxon>Chromadorea</taxon>
        <taxon>Rhabditida</taxon>
        <taxon>Tylenchina</taxon>
        <taxon>Panagrolaimomorpha</taxon>
        <taxon>Panagrolaimoidea</taxon>
        <taxon>Panagrolaimidae</taxon>
        <taxon>Panagrolaimus</taxon>
    </lineage>
</organism>
<evidence type="ECO:0000313" key="1">
    <source>
        <dbReference type="Proteomes" id="UP000887580"/>
    </source>
</evidence>